<dbReference type="EMBL" id="DSGT01000006">
    <property type="protein sequence ID" value="HEW52927.1"/>
    <property type="molecule type" value="Genomic_DNA"/>
</dbReference>
<gene>
    <name evidence="1" type="ORF">ENO77_01970</name>
</gene>
<dbReference type="InterPro" id="IPR036412">
    <property type="entry name" value="HAD-like_sf"/>
</dbReference>
<evidence type="ECO:0000313" key="1">
    <source>
        <dbReference type="EMBL" id="HEW52927.1"/>
    </source>
</evidence>
<name>A0A7C2VM00_9CREN</name>
<dbReference type="InterPro" id="IPR023214">
    <property type="entry name" value="HAD_sf"/>
</dbReference>
<dbReference type="SUPFAM" id="SSF56784">
    <property type="entry name" value="HAD-like"/>
    <property type="match status" value="1"/>
</dbReference>
<comment type="caution">
    <text evidence="1">The sequence shown here is derived from an EMBL/GenBank/DDBJ whole genome shotgun (WGS) entry which is preliminary data.</text>
</comment>
<dbReference type="AlphaFoldDB" id="A0A7C2VM00"/>
<dbReference type="Gene3D" id="3.40.50.1000">
    <property type="entry name" value="HAD superfamily/HAD-like"/>
    <property type="match status" value="2"/>
</dbReference>
<sequence length="240" mass="26614">MERTGILFDFDGTLSPLHARREHARIRGDVEALLKMLAEKYVLAVVSSKDCVFLLERAPGFHSYVCVNGLEILTDKYLLIDSSVRNKDVLKAVEEVLLEARKLRNVDIEEKKSLLGILLGLSIDWRGHGSPPEGLGEVLGTAAAQGLYVVSYKYNPFADIYVTRADKGEGVRALKLLLELDNVVYIGDGENDIPAFKIADVAVLVRHESNQGFEADVDYEVRFEELGKWLASHVLSGSVI</sequence>
<protein>
    <recommendedName>
        <fullName evidence="2">HAD-IIB family hydrolase</fullName>
    </recommendedName>
</protein>
<dbReference type="GO" id="GO:0005992">
    <property type="term" value="P:trehalose biosynthetic process"/>
    <property type="evidence" value="ECO:0007669"/>
    <property type="project" value="InterPro"/>
</dbReference>
<dbReference type="InterPro" id="IPR003337">
    <property type="entry name" value="Trehalose_PPase"/>
</dbReference>
<proteinExistence type="predicted"/>
<accession>A0A7C2VM00</accession>
<evidence type="ECO:0008006" key="2">
    <source>
        <dbReference type="Google" id="ProtNLM"/>
    </source>
</evidence>
<dbReference type="Pfam" id="PF08282">
    <property type="entry name" value="Hydrolase_3"/>
    <property type="match status" value="1"/>
</dbReference>
<organism evidence="1">
    <name type="scientific">Ignisphaera aggregans</name>
    <dbReference type="NCBI Taxonomy" id="334771"/>
    <lineage>
        <taxon>Archaea</taxon>
        <taxon>Thermoproteota</taxon>
        <taxon>Thermoprotei</taxon>
        <taxon>Desulfurococcales</taxon>
        <taxon>Desulfurococcaceae</taxon>
        <taxon>Ignisphaera</taxon>
    </lineage>
</organism>
<reference evidence="1" key="1">
    <citation type="journal article" date="2020" name="mSystems">
        <title>Genome- and Community-Level Interaction Insights into Carbon Utilization and Element Cycling Functions of Hydrothermarchaeota in Hydrothermal Sediment.</title>
        <authorList>
            <person name="Zhou Z."/>
            <person name="Liu Y."/>
            <person name="Xu W."/>
            <person name="Pan J."/>
            <person name="Luo Z.H."/>
            <person name="Li M."/>
        </authorList>
    </citation>
    <scope>NUCLEOTIDE SEQUENCE [LARGE SCALE GENOMIC DNA]</scope>
    <source>
        <strain evidence="1">SpSt-16</strain>
    </source>
</reference>
<dbReference type="Pfam" id="PF02358">
    <property type="entry name" value="Trehalose_PPase"/>
    <property type="match status" value="1"/>
</dbReference>